<keyword evidence="1" id="KW-0732">Signal</keyword>
<proteinExistence type="predicted"/>
<organism evidence="2 3">
    <name type="scientific">Pseudoalteromonas ulvae</name>
    <dbReference type="NCBI Taxonomy" id="107327"/>
    <lineage>
        <taxon>Bacteria</taxon>
        <taxon>Pseudomonadati</taxon>
        <taxon>Pseudomonadota</taxon>
        <taxon>Gammaproteobacteria</taxon>
        <taxon>Alteromonadales</taxon>
        <taxon>Pseudoalteromonadaceae</taxon>
        <taxon>Pseudoalteromonas</taxon>
    </lineage>
</organism>
<keyword evidence="3" id="KW-1185">Reference proteome</keyword>
<comment type="caution">
    <text evidence="2">The sequence shown here is derived from an EMBL/GenBank/DDBJ whole genome shotgun (WGS) entry which is preliminary data.</text>
</comment>
<evidence type="ECO:0000256" key="1">
    <source>
        <dbReference type="SAM" id="SignalP"/>
    </source>
</evidence>
<gene>
    <name evidence="2" type="ORF">B1199_00200</name>
</gene>
<evidence type="ECO:0000313" key="3">
    <source>
        <dbReference type="Proteomes" id="UP000194841"/>
    </source>
</evidence>
<dbReference type="PANTHER" id="PTHR38834:SF3">
    <property type="entry name" value="SOLUTE-BINDING PROTEIN FAMILY 3_N-TERMINAL DOMAIN-CONTAINING PROTEIN"/>
    <property type="match status" value="1"/>
</dbReference>
<evidence type="ECO:0008006" key="4">
    <source>
        <dbReference type="Google" id="ProtNLM"/>
    </source>
</evidence>
<dbReference type="EMBL" id="MWPV01000001">
    <property type="protein sequence ID" value="OUL58748.1"/>
    <property type="molecule type" value="Genomic_DNA"/>
</dbReference>
<feature type="chain" id="PRO_5013032252" description="Amino acid ABC transporter substrate-binding protein" evidence="1">
    <location>
        <begin position="20"/>
        <end position="230"/>
    </location>
</feature>
<name>A0A244CT28_PSEDV</name>
<reference evidence="2 3" key="1">
    <citation type="submission" date="2017-02" db="EMBL/GenBank/DDBJ databases">
        <title>Pseudoalteromonas ulvae TC14 Genome.</title>
        <authorList>
            <person name="Molmeret M."/>
        </authorList>
    </citation>
    <scope>NUCLEOTIDE SEQUENCE [LARGE SCALE GENOMIC DNA]</scope>
    <source>
        <strain evidence="2">TC14</strain>
    </source>
</reference>
<feature type="signal peptide" evidence="1">
    <location>
        <begin position="1"/>
        <end position="19"/>
    </location>
</feature>
<sequence>MKIFFYCVLSLLFSPSIFAKINIVTEIFPNFQYLNSEGQLIGLSTKKVEQALQSANIDYTLTVYPWSVAYNAALRDRNTCVFSLARIAAREDKFAWVAKLHGFNASFYALEGSDIALNSIEQAKAYKIAVVRDNFSHHYLKDEGFSELSNLIVIDNFDKIYDLIDTRKDIVELLVLNEEQFNFRKTVDTSLLKLQPIFRIEAVKSDLYFACHKEMDHGQLTALKAAFKRG</sequence>
<dbReference type="Gene3D" id="3.40.190.10">
    <property type="entry name" value="Periplasmic binding protein-like II"/>
    <property type="match status" value="2"/>
</dbReference>
<evidence type="ECO:0000313" key="2">
    <source>
        <dbReference type="EMBL" id="OUL58748.1"/>
    </source>
</evidence>
<dbReference type="PANTHER" id="PTHR38834">
    <property type="entry name" value="PERIPLASMIC SUBSTRATE BINDING PROTEIN FAMILY 3"/>
    <property type="match status" value="1"/>
</dbReference>
<dbReference type="AlphaFoldDB" id="A0A244CT28"/>
<dbReference type="SUPFAM" id="SSF53850">
    <property type="entry name" value="Periplasmic binding protein-like II"/>
    <property type="match status" value="1"/>
</dbReference>
<protein>
    <recommendedName>
        <fullName evidence="4">Amino acid ABC transporter substrate-binding protein</fullName>
    </recommendedName>
</protein>
<dbReference type="Proteomes" id="UP000194841">
    <property type="component" value="Unassembled WGS sequence"/>
</dbReference>
<accession>A0A244CT28</accession>